<dbReference type="KEGG" id="umr:121100787"/>
<feature type="compositionally biased region" description="Low complexity" evidence="1">
    <location>
        <begin position="60"/>
        <end position="74"/>
    </location>
</feature>
<dbReference type="GeneID" id="121100787"/>
<gene>
    <name evidence="3" type="primary">LOC121100787</name>
</gene>
<dbReference type="RefSeq" id="XP_040478624.1">
    <property type="nucleotide sequence ID" value="XM_040622690.1"/>
</dbReference>
<protein>
    <submittedName>
        <fullName evidence="3">Uncharacterized protein DKFZp434B061-like</fullName>
    </submittedName>
</protein>
<sequence length="280" mass="29257">MEKHVTGKIQHSCSNTCSKACTVGRQSPALGPGGCQVRGRATATPSEAPLSAEEGHWSYPASPLRSPAARPGAGETDRGDPSGDGQRLHAVGGQRLPPRSPPQEQFPHLRPSRSSGLRGERTPPANTPPQAKRPRQAAPAATGPGRRGKLTAAATGVSARPAGFSRLGHRAGGDKADVSAPGSGGDCLGERSEHGAPARERTAPRDSHAANSARDPQSVSRRATREVSTVRVSEGAPSVLLEGFGEKVQWKIREAFHLLVVSSNCDVMVKNPGYTDYAKV</sequence>
<accession>A0A8M1FCY6</accession>
<proteinExistence type="predicted"/>
<evidence type="ECO:0000313" key="2">
    <source>
        <dbReference type="Proteomes" id="UP000261680"/>
    </source>
</evidence>
<feature type="compositionally biased region" description="Polar residues" evidence="1">
    <location>
        <begin position="214"/>
        <end position="229"/>
    </location>
</feature>
<dbReference type="Proteomes" id="UP000261680">
    <property type="component" value="Unplaced"/>
</dbReference>
<organism evidence="2 3">
    <name type="scientific">Ursus maritimus</name>
    <name type="common">Polar bear</name>
    <name type="synonym">Thalarctos maritimus</name>
    <dbReference type="NCBI Taxonomy" id="29073"/>
    <lineage>
        <taxon>Eukaryota</taxon>
        <taxon>Metazoa</taxon>
        <taxon>Chordata</taxon>
        <taxon>Craniata</taxon>
        <taxon>Vertebrata</taxon>
        <taxon>Euteleostomi</taxon>
        <taxon>Mammalia</taxon>
        <taxon>Eutheria</taxon>
        <taxon>Laurasiatheria</taxon>
        <taxon>Carnivora</taxon>
        <taxon>Caniformia</taxon>
        <taxon>Ursidae</taxon>
        <taxon>Ursus</taxon>
    </lineage>
</organism>
<reference evidence="3" key="1">
    <citation type="submission" date="2025-08" db="UniProtKB">
        <authorList>
            <consortium name="RefSeq"/>
        </authorList>
    </citation>
    <scope>IDENTIFICATION</scope>
    <source>
        <tissue evidence="3">Whole blood</tissue>
    </source>
</reference>
<feature type="region of interest" description="Disordered" evidence="1">
    <location>
        <begin position="20"/>
        <end position="229"/>
    </location>
</feature>
<name>A0A8M1FCY6_URSMA</name>
<dbReference type="AlphaFoldDB" id="A0A8M1FCY6"/>
<keyword evidence="2" id="KW-1185">Reference proteome</keyword>
<feature type="compositionally biased region" description="Basic and acidic residues" evidence="1">
    <location>
        <begin position="188"/>
        <end position="208"/>
    </location>
</feature>
<evidence type="ECO:0000313" key="3">
    <source>
        <dbReference type="RefSeq" id="XP_040478624.1"/>
    </source>
</evidence>
<evidence type="ECO:0000256" key="1">
    <source>
        <dbReference type="SAM" id="MobiDB-lite"/>
    </source>
</evidence>